<evidence type="ECO:0000256" key="3">
    <source>
        <dbReference type="ARBA" id="ARBA00023125"/>
    </source>
</evidence>
<dbReference type="PANTHER" id="PTHR30346:SF0">
    <property type="entry name" value="HCA OPERON TRANSCRIPTIONAL ACTIVATOR HCAR"/>
    <property type="match status" value="1"/>
</dbReference>
<keyword evidence="3" id="KW-0238">DNA-binding</keyword>
<evidence type="ECO:0000256" key="2">
    <source>
        <dbReference type="ARBA" id="ARBA00023015"/>
    </source>
</evidence>
<dbReference type="GO" id="GO:0003700">
    <property type="term" value="F:DNA-binding transcription factor activity"/>
    <property type="evidence" value="ECO:0007669"/>
    <property type="project" value="TreeGrafter"/>
</dbReference>
<dbReference type="KEGG" id="cans:GP473_06460"/>
<keyword evidence="2" id="KW-0805">Transcription regulation</keyword>
<dbReference type="GO" id="GO:0003677">
    <property type="term" value="F:DNA binding"/>
    <property type="evidence" value="ECO:0007669"/>
    <property type="project" value="UniProtKB-KW"/>
</dbReference>
<evidence type="ECO:0000256" key="1">
    <source>
        <dbReference type="ARBA" id="ARBA00009437"/>
    </source>
</evidence>
<sequence length="207" mass="23096">MNHMSPQFLRVVFSPGVQPDKWFARFDERVPGWRVAGAAADDPLKYVDRGVADLALVRLGAADVDKYVFHQVVLYEEQVGVAAPKDHPIKVMDRVRHAELEGEMEIYTTPLSGEVDSTQVREALQVVEANVGVAIAPRPLLRAINQPGVVHRDLLDATSVGRTRVAAVWKIDRDDDFVQDFVGICRGRKARSSRQQNTSSNGKRQQK</sequence>
<dbReference type="EMBL" id="CP046883">
    <property type="protein sequence ID" value="QNH96351.1"/>
    <property type="molecule type" value="Genomic_DNA"/>
</dbReference>
<dbReference type="AlphaFoldDB" id="A0A7G7YPD1"/>
<dbReference type="GO" id="GO:0032993">
    <property type="term" value="C:protein-DNA complex"/>
    <property type="evidence" value="ECO:0007669"/>
    <property type="project" value="TreeGrafter"/>
</dbReference>
<organism evidence="7 8">
    <name type="scientific">Corynebacterium anserum</name>
    <dbReference type="NCBI Taxonomy" id="2684406"/>
    <lineage>
        <taxon>Bacteria</taxon>
        <taxon>Bacillati</taxon>
        <taxon>Actinomycetota</taxon>
        <taxon>Actinomycetes</taxon>
        <taxon>Mycobacteriales</taxon>
        <taxon>Corynebacteriaceae</taxon>
        <taxon>Corynebacterium</taxon>
    </lineage>
</organism>
<dbReference type="Proteomes" id="UP000515275">
    <property type="component" value="Chromosome"/>
</dbReference>
<comment type="similarity">
    <text evidence="1">Belongs to the LysR transcriptional regulatory family.</text>
</comment>
<evidence type="ECO:0000256" key="4">
    <source>
        <dbReference type="ARBA" id="ARBA00023159"/>
    </source>
</evidence>
<dbReference type="InterPro" id="IPR005119">
    <property type="entry name" value="LysR_subst-bd"/>
</dbReference>
<evidence type="ECO:0000313" key="7">
    <source>
        <dbReference type="EMBL" id="QNH96351.1"/>
    </source>
</evidence>
<feature type="domain" description="LysR substrate-binding" evidence="6">
    <location>
        <begin position="21"/>
        <end position="187"/>
    </location>
</feature>
<dbReference type="Pfam" id="PF03466">
    <property type="entry name" value="LysR_substrate"/>
    <property type="match status" value="1"/>
</dbReference>
<accession>A0A7G7YPD1</accession>
<name>A0A7G7YPD1_9CORY</name>
<evidence type="ECO:0000256" key="5">
    <source>
        <dbReference type="ARBA" id="ARBA00023163"/>
    </source>
</evidence>
<proteinExistence type="inferred from homology"/>
<dbReference type="PANTHER" id="PTHR30346">
    <property type="entry name" value="TRANSCRIPTIONAL DUAL REGULATOR HCAR-RELATED"/>
    <property type="match status" value="1"/>
</dbReference>
<keyword evidence="5" id="KW-0804">Transcription</keyword>
<reference evidence="7 8" key="1">
    <citation type="submission" date="2019-12" db="EMBL/GenBank/DDBJ databases">
        <title>Corynebacterium sp. nov., isolated from feces of the Anser Albifrons in China.</title>
        <authorList>
            <person name="Liu Q."/>
        </authorList>
    </citation>
    <scope>NUCLEOTIDE SEQUENCE [LARGE SCALE GENOMIC DNA]</scope>
    <source>
        <strain evidence="7 8">23H37-10</strain>
    </source>
</reference>
<dbReference type="CDD" id="cd05466">
    <property type="entry name" value="PBP2_LTTR_substrate"/>
    <property type="match status" value="1"/>
</dbReference>
<dbReference type="SUPFAM" id="SSF53850">
    <property type="entry name" value="Periplasmic binding protein-like II"/>
    <property type="match status" value="1"/>
</dbReference>
<evidence type="ECO:0000313" key="8">
    <source>
        <dbReference type="Proteomes" id="UP000515275"/>
    </source>
</evidence>
<keyword evidence="4" id="KW-0010">Activator</keyword>
<dbReference type="Gene3D" id="3.40.190.10">
    <property type="entry name" value="Periplasmic binding protein-like II"/>
    <property type="match status" value="4"/>
</dbReference>
<evidence type="ECO:0000259" key="6">
    <source>
        <dbReference type="Pfam" id="PF03466"/>
    </source>
</evidence>
<keyword evidence="8" id="KW-1185">Reference proteome</keyword>
<protein>
    <recommendedName>
        <fullName evidence="6">LysR substrate-binding domain-containing protein</fullName>
    </recommendedName>
</protein>
<gene>
    <name evidence="7" type="ORF">GP473_06460</name>
</gene>